<protein>
    <submittedName>
        <fullName evidence="3">F-BAR domain only protein 2</fullName>
    </submittedName>
</protein>
<feature type="compositionally biased region" description="Low complexity" evidence="1">
    <location>
        <begin position="25"/>
        <end position="36"/>
    </location>
</feature>
<dbReference type="InterPro" id="IPR018808">
    <property type="entry name" value="Muniscin_C"/>
</dbReference>
<feature type="non-terminal residue" evidence="3">
    <location>
        <position position="160"/>
    </location>
</feature>
<organism evidence="3 4">
    <name type="scientific">Ataeniobius toweri</name>
    <dbReference type="NCBI Taxonomy" id="208326"/>
    <lineage>
        <taxon>Eukaryota</taxon>
        <taxon>Metazoa</taxon>
        <taxon>Chordata</taxon>
        <taxon>Craniata</taxon>
        <taxon>Vertebrata</taxon>
        <taxon>Euteleostomi</taxon>
        <taxon>Actinopterygii</taxon>
        <taxon>Neopterygii</taxon>
        <taxon>Teleostei</taxon>
        <taxon>Neoteleostei</taxon>
        <taxon>Acanthomorphata</taxon>
        <taxon>Ovalentaria</taxon>
        <taxon>Atherinomorphae</taxon>
        <taxon>Cyprinodontiformes</taxon>
        <taxon>Goodeidae</taxon>
        <taxon>Ataeniobius</taxon>
    </lineage>
</organism>
<evidence type="ECO:0000313" key="3">
    <source>
        <dbReference type="EMBL" id="MED6238247.1"/>
    </source>
</evidence>
<gene>
    <name evidence="3" type="primary">FCHO2_2</name>
    <name evidence="3" type="ORF">ATANTOWER_014623</name>
</gene>
<dbReference type="EMBL" id="JAHUTI010019974">
    <property type="protein sequence ID" value="MED6238247.1"/>
    <property type="molecule type" value="Genomic_DNA"/>
</dbReference>
<feature type="domain" description="Muniscin C-terminal" evidence="2">
    <location>
        <begin position="88"/>
        <end position="159"/>
    </location>
</feature>
<sequence length="160" mass="16893">VRPFSPPKASNASPTPTAPLARAESSSSLSSNTSHSAGNTPTVGAEKAFAHPLSYSGSDFSTFSPHVLLNQRTSRGPSPVTLASQDALPIAVAFTETVNAYFKGADPAKCIVKITGDMTLSFPMGIIKVFTTNPTPAVLSFKLKNTSRLEQILPNQQLLY</sequence>
<evidence type="ECO:0000259" key="2">
    <source>
        <dbReference type="Pfam" id="PF10291"/>
    </source>
</evidence>
<accession>A0ABU7AJ81</accession>
<name>A0ABU7AJ81_9TELE</name>
<feature type="non-terminal residue" evidence="3">
    <location>
        <position position="1"/>
    </location>
</feature>
<feature type="region of interest" description="Disordered" evidence="1">
    <location>
        <begin position="1"/>
        <end position="43"/>
    </location>
</feature>
<dbReference type="Proteomes" id="UP001345963">
    <property type="component" value="Unassembled WGS sequence"/>
</dbReference>
<proteinExistence type="predicted"/>
<evidence type="ECO:0000256" key="1">
    <source>
        <dbReference type="SAM" id="MobiDB-lite"/>
    </source>
</evidence>
<comment type="caution">
    <text evidence="3">The sequence shown here is derived from an EMBL/GenBank/DDBJ whole genome shotgun (WGS) entry which is preliminary data.</text>
</comment>
<reference evidence="3 4" key="1">
    <citation type="submission" date="2021-07" db="EMBL/GenBank/DDBJ databases">
        <authorList>
            <person name="Palmer J.M."/>
        </authorList>
    </citation>
    <scope>NUCLEOTIDE SEQUENCE [LARGE SCALE GENOMIC DNA]</scope>
    <source>
        <strain evidence="3 4">AT_MEX2019</strain>
        <tissue evidence="3">Muscle</tissue>
    </source>
</reference>
<evidence type="ECO:0000313" key="4">
    <source>
        <dbReference type="Proteomes" id="UP001345963"/>
    </source>
</evidence>
<keyword evidence="4" id="KW-1185">Reference proteome</keyword>
<dbReference type="Pfam" id="PF10291">
    <property type="entry name" value="muHD"/>
    <property type="match status" value="1"/>
</dbReference>